<sequence>MTTRSKAKSQSAAAAAAAKPNPSAQAQARTRTHTRTHPDPTAKDDSANEDDDNDDSSSTQHQESLWSLPSQSQQLQHPQHRPGQPRRLDFTLSIVPRSATKDKAIPASDLVKRLKTLNDALKALPQEATDTQSCDKVAQDLIHASVLHHRDRGVKILVACCLSEILRLYAPEAPYDDDQLKDIFDLFANQFQHLNQLDNNPYHAFYLQLLASLVAVRSICIVADLDTAEDLTLLFFSHLLTKLQPQHPPHVHKHAADLLITLIAECPTIPLEAVDLLLDAAVPSSSLSHDHANSDASSPADDSPGPVAQSFMDTLLTAAKAVHQRTTSATQALAASTQAHARMSALYPLSPKMLLNVIPQLEEELVAEHVPFRELALRTLAAMAQLPSMHALAVAGTCPGVYNAHAHGEAVAGDLNAALVKLLLDPDEKLDFDVVRKTASAAVWDALGSRIRDKRASVRLAAVKAAGYVWRRVMHVVLPSKAVPAATDTQAAAAAAAARQATADSQRIEPPTQSFQVHHTNLDADEINKLMATFAWCPRDLLGSAYLNDPELTAILENLLIESVVHPKEPGQATGNKNAGGMGASEWELATDRLLWFLSAILDDDHAKRAFVAVLKRQSVTATETLALLDLAKQYAALEGTQQRGDLQLRINRIIQAMAARLPDAPRAEQALNAFVKAYDPSWGAALTSLSQWSDRDFAQVKRTAKDVLRTMEAAMPGSMQVLGIVARRMAPFIVSHEMVPGLIGRISIAAAAGAMAENDDDEEEDNGGGEEGGWAARLRATAMWVLDVLAREFPDVVAKYAGHVLQVLDSVLDRAAVLNVLARVECKDLTTRQMDRLKGLAEDYPLLAPAIGALLARGNHVGACEDLVMYAADQVISQDTNAEIAAGALGMLAKIVKHQVHTYEDMPQGVDRVTARTVWWLMREYSAVDMGGAGALDARTWVEPGERPAETRAQVAAIKLLTNRVVALGNGASTHDLARQALVPLVSLLDKVLSTRGTLDLADLPEFAASTLRLVAGRAVLKLARTRSLADRIPEHLYLHTAMLIEDPVQQVRVQMLAKVRGLLALMQVSARWVPLVALAANDPDDLTKQSAAALLKGMAHNPTLARGVELALPRLVHVVAHLVPPGAVLEGVSASATASAAAAAIKTVAAPIELYLDAVMRAESVATLFHVLVKIKEHKAKHPVAMHELPTAAHEADADLGDGSSQADRLATGINTNAYALAEYATKYLRDRCKLHGWPIATVPKATDLPRDLYVALDRTEAVANTKKTYLAPAVTASALAAAAAAGGGARKSATKRTRKQSAGGDADEGEDEEADSDKGSAPTTPAKAKAKVKRPVRPARPAGKASATKRRKTSKDGDDHDDDDEVDEDVNGGEPERRKSGRVQRKSYHEPGSDDEDAMDVDGEEEPERRSPAAKKAKKAAAAAEEESGSDTE</sequence>
<dbReference type="GO" id="GO:0006281">
    <property type="term" value="P:DNA repair"/>
    <property type="evidence" value="ECO:0007669"/>
    <property type="project" value="TreeGrafter"/>
</dbReference>
<feature type="compositionally biased region" description="Acidic residues" evidence="6">
    <location>
        <begin position="1362"/>
        <end position="1374"/>
    </location>
</feature>
<dbReference type="GO" id="GO:0051301">
    <property type="term" value="P:cell division"/>
    <property type="evidence" value="ECO:0007669"/>
    <property type="project" value="UniProtKB-KW"/>
</dbReference>
<evidence type="ECO:0000256" key="2">
    <source>
        <dbReference type="ARBA" id="ARBA00022618"/>
    </source>
</evidence>
<keyword evidence="2" id="KW-0132">Cell division</keyword>
<feature type="compositionally biased region" description="Acidic residues" evidence="6">
    <location>
        <begin position="1308"/>
        <end position="1318"/>
    </location>
</feature>
<keyword evidence="3" id="KW-0498">Mitosis</keyword>
<feature type="region of interest" description="Disordered" evidence="6">
    <location>
        <begin position="1288"/>
        <end position="1436"/>
    </location>
</feature>
<organism evidence="7 8">
    <name type="scientific">Catenaria anguillulae PL171</name>
    <dbReference type="NCBI Taxonomy" id="765915"/>
    <lineage>
        <taxon>Eukaryota</taxon>
        <taxon>Fungi</taxon>
        <taxon>Fungi incertae sedis</taxon>
        <taxon>Blastocladiomycota</taxon>
        <taxon>Blastocladiomycetes</taxon>
        <taxon>Blastocladiales</taxon>
        <taxon>Catenariaceae</taxon>
        <taxon>Catenaria</taxon>
    </lineage>
</organism>
<dbReference type="Pfam" id="PF20168">
    <property type="entry name" value="PDS5"/>
    <property type="match status" value="1"/>
</dbReference>
<dbReference type="InterPro" id="IPR039776">
    <property type="entry name" value="Pds5"/>
</dbReference>
<dbReference type="STRING" id="765915.A0A1Y2HXM6"/>
<evidence type="ECO:0000256" key="6">
    <source>
        <dbReference type="SAM" id="MobiDB-lite"/>
    </source>
</evidence>
<dbReference type="GO" id="GO:0005634">
    <property type="term" value="C:nucleus"/>
    <property type="evidence" value="ECO:0007669"/>
    <property type="project" value="UniProtKB-SubCell"/>
</dbReference>
<name>A0A1Y2HXM6_9FUNG</name>
<dbReference type="PANTHER" id="PTHR12663">
    <property type="entry name" value="ANDROGEN INDUCED INHIBITOR OF PROLIFERATION AS3 / PDS5-RELATED"/>
    <property type="match status" value="1"/>
</dbReference>
<feature type="compositionally biased region" description="Acidic residues" evidence="6">
    <location>
        <begin position="1427"/>
        <end position="1436"/>
    </location>
</feature>
<feature type="compositionally biased region" description="Acidic residues" evidence="6">
    <location>
        <begin position="1396"/>
        <end position="1409"/>
    </location>
</feature>
<feature type="compositionally biased region" description="Low complexity" evidence="6">
    <location>
        <begin position="67"/>
        <end position="77"/>
    </location>
</feature>
<evidence type="ECO:0000256" key="3">
    <source>
        <dbReference type="ARBA" id="ARBA00022776"/>
    </source>
</evidence>
<dbReference type="OrthoDB" id="200660at2759"/>
<dbReference type="GO" id="GO:0007064">
    <property type="term" value="P:mitotic sister chromatid cohesion"/>
    <property type="evidence" value="ECO:0007669"/>
    <property type="project" value="InterPro"/>
</dbReference>
<evidence type="ECO:0008006" key="9">
    <source>
        <dbReference type="Google" id="ProtNLM"/>
    </source>
</evidence>
<feature type="compositionally biased region" description="Basic residues" evidence="6">
    <location>
        <begin position="1331"/>
        <end position="1340"/>
    </location>
</feature>
<keyword evidence="8" id="KW-1185">Reference proteome</keyword>
<evidence type="ECO:0000313" key="8">
    <source>
        <dbReference type="Proteomes" id="UP000193411"/>
    </source>
</evidence>
<dbReference type="Proteomes" id="UP000193411">
    <property type="component" value="Unassembled WGS sequence"/>
</dbReference>
<dbReference type="SUPFAM" id="SSF48371">
    <property type="entry name" value="ARM repeat"/>
    <property type="match status" value="1"/>
</dbReference>
<dbReference type="PANTHER" id="PTHR12663:SF0">
    <property type="entry name" value="PRECOCIOUS DISSOCIATION OF SISTERS 5, ISOFORM A"/>
    <property type="match status" value="1"/>
</dbReference>
<reference evidence="7 8" key="1">
    <citation type="submission" date="2016-07" db="EMBL/GenBank/DDBJ databases">
        <title>Pervasive Adenine N6-methylation of Active Genes in Fungi.</title>
        <authorList>
            <consortium name="DOE Joint Genome Institute"/>
            <person name="Mondo S.J."/>
            <person name="Dannebaum R.O."/>
            <person name="Kuo R.C."/>
            <person name="Labutti K."/>
            <person name="Haridas S."/>
            <person name="Kuo A."/>
            <person name="Salamov A."/>
            <person name="Ahrendt S.R."/>
            <person name="Lipzen A."/>
            <person name="Sullivan W."/>
            <person name="Andreopoulos W.B."/>
            <person name="Clum A."/>
            <person name="Lindquist E."/>
            <person name="Daum C."/>
            <person name="Ramamoorthy G.K."/>
            <person name="Gryganskyi A."/>
            <person name="Culley D."/>
            <person name="Magnuson J.K."/>
            <person name="James T.Y."/>
            <person name="O'Malley M.A."/>
            <person name="Stajich J.E."/>
            <person name="Spatafora J.W."/>
            <person name="Visel A."/>
            <person name="Grigoriev I.V."/>
        </authorList>
    </citation>
    <scope>NUCLEOTIDE SEQUENCE [LARGE SCALE GENOMIC DNA]</scope>
    <source>
        <strain evidence="7 8">PL171</strain>
    </source>
</reference>
<keyword evidence="4" id="KW-0539">Nucleus</keyword>
<dbReference type="InterPro" id="IPR016024">
    <property type="entry name" value="ARM-type_fold"/>
</dbReference>
<accession>A0A1Y2HXM6</accession>
<comment type="subcellular location">
    <subcellularLocation>
        <location evidence="1">Nucleus</location>
    </subcellularLocation>
</comment>
<evidence type="ECO:0000313" key="7">
    <source>
        <dbReference type="EMBL" id="ORZ37892.1"/>
    </source>
</evidence>
<evidence type="ECO:0000256" key="1">
    <source>
        <dbReference type="ARBA" id="ARBA00004123"/>
    </source>
</evidence>
<feature type="compositionally biased region" description="Low complexity" evidence="6">
    <location>
        <begin position="8"/>
        <end position="29"/>
    </location>
</feature>
<dbReference type="EMBL" id="MCFL01000011">
    <property type="protein sequence ID" value="ORZ37892.1"/>
    <property type="molecule type" value="Genomic_DNA"/>
</dbReference>
<evidence type="ECO:0000256" key="5">
    <source>
        <dbReference type="ARBA" id="ARBA00023306"/>
    </source>
</evidence>
<evidence type="ECO:0000256" key="4">
    <source>
        <dbReference type="ARBA" id="ARBA00023242"/>
    </source>
</evidence>
<comment type="caution">
    <text evidence="7">The sequence shown here is derived from an EMBL/GenBank/DDBJ whole genome shotgun (WGS) entry which is preliminary data.</text>
</comment>
<dbReference type="CDD" id="cd19953">
    <property type="entry name" value="PDS5"/>
    <property type="match status" value="1"/>
</dbReference>
<feature type="region of interest" description="Disordered" evidence="6">
    <location>
        <begin position="1"/>
        <end position="87"/>
    </location>
</feature>
<protein>
    <recommendedName>
        <fullName evidence="9">Armadillo-type protein</fullName>
    </recommendedName>
</protein>
<keyword evidence="5" id="KW-0131">Cell cycle</keyword>
<gene>
    <name evidence="7" type="ORF">BCR44DRAFT_1511592</name>
</gene>
<dbReference type="GO" id="GO:0000785">
    <property type="term" value="C:chromatin"/>
    <property type="evidence" value="ECO:0007669"/>
    <property type="project" value="TreeGrafter"/>
</dbReference>
<proteinExistence type="predicted"/>
<feature type="compositionally biased region" description="Basic and acidic residues" evidence="6">
    <location>
        <begin position="36"/>
        <end position="46"/>
    </location>
</feature>